<evidence type="ECO:0000256" key="7">
    <source>
        <dbReference type="ARBA" id="ARBA00023004"/>
    </source>
</evidence>
<keyword evidence="4" id="KW-0732">Signal</keyword>
<accession>A0ABT7HSS0</accession>
<keyword evidence="3 8" id="KW-0479">Metal-binding</keyword>
<dbReference type="InterPro" id="IPR051395">
    <property type="entry name" value="Cytochrome_c_Peroxidase/MauG"/>
</dbReference>
<evidence type="ECO:0000313" key="10">
    <source>
        <dbReference type="EMBL" id="MDL0089434.1"/>
    </source>
</evidence>
<reference evidence="10" key="2">
    <citation type="journal article" date="2023" name="Microorganisms">
        <title>Isolation and Genomic Characteristics of Cat-Borne Campylobacter felis sp. nov. and Sheep-Borne Campylobacter ovis sp. nov.</title>
        <authorList>
            <person name="Wang H."/>
            <person name="Li Y."/>
            <person name="Gu Y."/>
            <person name="Zhou G."/>
            <person name="Chen X."/>
            <person name="Zhang X."/>
            <person name="Shao Z."/>
            <person name="Zhang J."/>
            <person name="Zhang M."/>
        </authorList>
    </citation>
    <scope>NUCLEOTIDE SEQUENCE</scope>
    <source>
        <strain evidence="10">PS10</strain>
    </source>
</reference>
<evidence type="ECO:0000256" key="8">
    <source>
        <dbReference type="PROSITE-ProRule" id="PRU00433"/>
    </source>
</evidence>
<dbReference type="EMBL" id="JANURM010000013">
    <property type="protein sequence ID" value="MDL0089434.1"/>
    <property type="molecule type" value="Genomic_DNA"/>
</dbReference>
<dbReference type="InterPro" id="IPR026259">
    <property type="entry name" value="MauG/Cytc_peroxidase"/>
</dbReference>
<dbReference type="InterPro" id="IPR004852">
    <property type="entry name" value="Di-haem_cyt_c_peroxidsae"/>
</dbReference>
<comment type="caution">
    <text evidence="10">The sequence shown here is derived from an EMBL/GenBank/DDBJ whole genome shotgun (WGS) entry which is preliminary data.</text>
</comment>
<evidence type="ECO:0000256" key="2">
    <source>
        <dbReference type="ARBA" id="ARBA00022617"/>
    </source>
</evidence>
<evidence type="ECO:0000256" key="1">
    <source>
        <dbReference type="ARBA" id="ARBA00004418"/>
    </source>
</evidence>
<dbReference type="InterPro" id="IPR036909">
    <property type="entry name" value="Cyt_c-like_dom_sf"/>
</dbReference>
<protein>
    <submittedName>
        <fullName evidence="10">C-type cytochrome</fullName>
    </submittedName>
</protein>
<sequence length="294" mass="33248">MRKIIAFLLFFVAFLSGAEKFSPSLGIFYDEQKANLGKRLFFDKRLSNGEKKSCETCHNLYWDFSGSIRKNSDRNLLNPPSVLNAATNYIFFKNGSVRDISEQVAISITSDIQLGIDEQRFVAKISDISDYRSLFGKIYSDGVTFKNAVNALVEFERAIYTASSPFDKFLMGDKNALNEDEKKGYEIFQKVGCVACHSGVNLGSNLLQEKQFYKNVLSGNSVSDKTGQNLYKVPSLRNIARTAPYMFDGSILYLKDAITHVADLQLMQKLSKEQVDLIYKFLLSLNGEHPRILR</sequence>
<dbReference type="InterPro" id="IPR009056">
    <property type="entry name" value="Cyt_c-like_dom"/>
</dbReference>
<keyword evidence="7 8" id="KW-0408">Iron</keyword>
<dbReference type="PANTHER" id="PTHR30600">
    <property type="entry name" value="CYTOCHROME C PEROXIDASE-RELATED"/>
    <property type="match status" value="1"/>
</dbReference>
<dbReference type="PANTHER" id="PTHR30600:SF7">
    <property type="entry name" value="CYTOCHROME C PEROXIDASE-RELATED"/>
    <property type="match status" value="1"/>
</dbReference>
<gene>
    <name evidence="10" type="ORF">NYG85_08700</name>
</gene>
<dbReference type="PROSITE" id="PS51007">
    <property type="entry name" value="CYTC"/>
    <property type="match status" value="1"/>
</dbReference>
<evidence type="ECO:0000256" key="3">
    <source>
        <dbReference type="ARBA" id="ARBA00022723"/>
    </source>
</evidence>
<comment type="subcellular location">
    <subcellularLocation>
        <location evidence="1">Periplasm</location>
    </subcellularLocation>
</comment>
<dbReference type="PIRSF" id="PIRSF000294">
    <property type="entry name" value="Cytochrome-c_peroxidase"/>
    <property type="match status" value="1"/>
</dbReference>
<keyword evidence="5" id="KW-0574">Periplasm</keyword>
<dbReference type="Pfam" id="PF03150">
    <property type="entry name" value="CCP_MauG"/>
    <property type="match status" value="1"/>
</dbReference>
<feature type="domain" description="Cytochrome c" evidence="9">
    <location>
        <begin position="179"/>
        <end position="286"/>
    </location>
</feature>
<evidence type="ECO:0000313" key="11">
    <source>
        <dbReference type="Proteomes" id="UP001173801"/>
    </source>
</evidence>
<evidence type="ECO:0000256" key="4">
    <source>
        <dbReference type="ARBA" id="ARBA00022729"/>
    </source>
</evidence>
<organism evidence="10 11">
    <name type="scientific">Campylobacter gastrosuis</name>
    <dbReference type="NCBI Taxonomy" id="2974576"/>
    <lineage>
        <taxon>Bacteria</taxon>
        <taxon>Pseudomonadati</taxon>
        <taxon>Campylobacterota</taxon>
        <taxon>Epsilonproteobacteria</taxon>
        <taxon>Campylobacterales</taxon>
        <taxon>Campylobacteraceae</taxon>
        <taxon>Campylobacter</taxon>
    </lineage>
</organism>
<evidence type="ECO:0000256" key="5">
    <source>
        <dbReference type="ARBA" id="ARBA00022764"/>
    </source>
</evidence>
<dbReference type="SUPFAM" id="SSF46626">
    <property type="entry name" value="Cytochrome c"/>
    <property type="match status" value="2"/>
</dbReference>
<evidence type="ECO:0000259" key="9">
    <source>
        <dbReference type="PROSITE" id="PS51007"/>
    </source>
</evidence>
<keyword evidence="6" id="KW-0560">Oxidoreductase</keyword>
<keyword evidence="11" id="KW-1185">Reference proteome</keyword>
<reference evidence="10" key="1">
    <citation type="submission" date="2022-08" db="EMBL/GenBank/DDBJ databases">
        <authorList>
            <person name="Wang H."/>
        </authorList>
    </citation>
    <scope>NUCLEOTIDE SEQUENCE</scope>
    <source>
        <strain evidence="10">PS10</strain>
    </source>
</reference>
<name>A0ABT7HSS0_9BACT</name>
<proteinExistence type="predicted"/>
<keyword evidence="2 8" id="KW-0349">Heme</keyword>
<dbReference type="Proteomes" id="UP001173801">
    <property type="component" value="Unassembled WGS sequence"/>
</dbReference>
<dbReference type="RefSeq" id="WP_284938101.1">
    <property type="nucleotide sequence ID" value="NZ_JANURM010000013.1"/>
</dbReference>
<evidence type="ECO:0000256" key="6">
    <source>
        <dbReference type="ARBA" id="ARBA00023002"/>
    </source>
</evidence>
<dbReference type="Gene3D" id="1.10.760.10">
    <property type="entry name" value="Cytochrome c-like domain"/>
    <property type="match status" value="2"/>
</dbReference>